<evidence type="ECO:0000313" key="2">
    <source>
        <dbReference type="Proteomes" id="UP001066276"/>
    </source>
</evidence>
<gene>
    <name evidence="1" type="ORF">NDU88_003318</name>
</gene>
<dbReference type="EMBL" id="JANPWB010000015">
    <property type="protein sequence ID" value="KAJ1090183.1"/>
    <property type="molecule type" value="Genomic_DNA"/>
</dbReference>
<sequence>MKVTGAPQIGGPRAGVSGVVRAPGTSLRALEKRQRSLPLGVRLLGGERARPPFWWREWESVPRSRAKPLPHVILRPSAQWIERGERIRAPQGGTCAAA</sequence>
<keyword evidence="2" id="KW-1185">Reference proteome</keyword>
<accession>A0AAV7LLA0</accession>
<protein>
    <submittedName>
        <fullName evidence="1">Uncharacterized protein</fullName>
    </submittedName>
</protein>
<name>A0AAV7LLA0_PLEWA</name>
<organism evidence="1 2">
    <name type="scientific">Pleurodeles waltl</name>
    <name type="common">Iberian ribbed newt</name>
    <dbReference type="NCBI Taxonomy" id="8319"/>
    <lineage>
        <taxon>Eukaryota</taxon>
        <taxon>Metazoa</taxon>
        <taxon>Chordata</taxon>
        <taxon>Craniata</taxon>
        <taxon>Vertebrata</taxon>
        <taxon>Euteleostomi</taxon>
        <taxon>Amphibia</taxon>
        <taxon>Batrachia</taxon>
        <taxon>Caudata</taxon>
        <taxon>Salamandroidea</taxon>
        <taxon>Salamandridae</taxon>
        <taxon>Pleurodelinae</taxon>
        <taxon>Pleurodeles</taxon>
    </lineage>
</organism>
<evidence type="ECO:0000313" key="1">
    <source>
        <dbReference type="EMBL" id="KAJ1090183.1"/>
    </source>
</evidence>
<dbReference type="AlphaFoldDB" id="A0AAV7LLA0"/>
<reference evidence="1" key="1">
    <citation type="journal article" date="2022" name="bioRxiv">
        <title>Sequencing and chromosome-scale assembly of the giantPleurodeles waltlgenome.</title>
        <authorList>
            <person name="Brown T."/>
            <person name="Elewa A."/>
            <person name="Iarovenko S."/>
            <person name="Subramanian E."/>
            <person name="Araus A.J."/>
            <person name="Petzold A."/>
            <person name="Susuki M."/>
            <person name="Suzuki K.-i.T."/>
            <person name="Hayashi T."/>
            <person name="Toyoda A."/>
            <person name="Oliveira C."/>
            <person name="Osipova E."/>
            <person name="Leigh N.D."/>
            <person name="Simon A."/>
            <person name="Yun M.H."/>
        </authorList>
    </citation>
    <scope>NUCLEOTIDE SEQUENCE</scope>
    <source>
        <strain evidence="1">20211129_DDA</strain>
        <tissue evidence="1">Liver</tissue>
    </source>
</reference>
<dbReference type="Proteomes" id="UP001066276">
    <property type="component" value="Chromosome 11"/>
</dbReference>
<proteinExistence type="predicted"/>
<comment type="caution">
    <text evidence="1">The sequence shown here is derived from an EMBL/GenBank/DDBJ whole genome shotgun (WGS) entry which is preliminary data.</text>
</comment>